<evidence type="ECO:0000256" key="1">
    <source>
        <dbReference type="ARBA" id="ARBA00023125"/>
    </source>
</evidence>
<dbReference type="RefSeq" id="WP_061975735.1">
    <property type="nucleotide sequence ID" value="NZ_FMAV01000007.1"/>
</dbReference>
<dbReference type="Pfam" id="PF01381">
    <property type="entry name" value="HTH_3"/>
    <property type="match status" value="1"/>
</dbReference>
<dbReference type="PANTHER" id="PTHR46558">
    <property type="entry name" value="TRACRIPTIONAL REGULATORY PROTEIN-RELATED-RELATED"/>
    <property type="match status" value="1"/>
</dbReference>
<protein>
    <recommendedName>
        <fullName evidence="2">HTH cro/C1-type domain-containing protein</fullName>
    </recommendedName>
</protein>
<proteinExistence type="predicted"/>
<sequence length="183" mass="21926">MFGERIRLLRKEKGMTLRELANELDIPFTTLGNYEREDRQPNFEMFEAIADYFNVSIDFLTGRHDQRTFDEIVFNNDFKKLQVLLAKADPGIREQVVNIFDQVYLITNESMESELDITKELKIIFEIVNFIFRMKNGFVWSKSDYGFFKASNSYEFAVQYLKEKRILDKEFNDLLEIYSKRFK</sequence>
<dbReference type="SMART" id="SM00530">
    <property type="entry name" value="HTH_XRE"/>
    <property type="match status" value="1"/>
</dbReference>
<evidence type="ECO:0000313" key="3">
    <source>
        <dbReference type="EMBL" id="KSU78472.1"/>
    </source>
</evidence>
<dbReference type="Proteomes" id="UP000054099">
    <property type="component" value="Unassembled WGS sequence"/>
</dbReference>
<name>A0A0V8IUX1_9BACL</name>
<dbReference type="PROSITE" id="PS50943">
    <property type="entry name" value="HTH_CROC1"/>
    <property type="match status" value="1"/>
</dbReference>
<dbReference type="CDD" id="cd00093">
    <property type="entry name" value="HTH_XRE"/>
    <property type="match status" value="1"/>
</dbReference>
<dbReference type="InterPro" id="IPR001387">
    <property type="entry name" value="Cro/C1-type_HTH"/>
</dbReference>
<dbReference type="GO" id="GO:0003677">
    <property type="term" value="F:DNA binding"/>
    <property type="evidence" value="ECO:0007669"/>
    <property type="project" value="UniProtKB-KW"/>
</dbReference>
<evidence type="ECO:0000259" key="2">
    <source>
        <dbReference type="PROSITE" id="PS50943"/>
    </source>
</evidence>
<gene>
    <name evidence="3" type="ORF">AS030_21845</name>
</gene>
<dbReference type="SUPFAM" id="SSF47413">
    <property type="entry name" value="lambda repressor-like DNA-binding domains"/>
    <property type="match status" value="1"/>
</dbReference>
<keyword evidence="1" id="KW-0238">DNA-binding</keyword>
<dbReference type="AlphaFoldDB" id="A0A0V8IUX1"/>
<organism evidence="3 4">
    <name type="scientific">Fictibacillus enclensis</name>
    <dbReference type="NCBI Taxonomy" id="1017270"/>
    <lineage>
        <taxon>Bacteria</taxon>
        <taxon>Bacillati</taxon>
        <taxon>Bacillota</taxon>
        <taxon>Bacilli</taxon>
        <taxon>Bacillales</taxon>
        <taxon>Fictibacillaceae</taxon>
        <taxon>Fictibacillus</taxon>
    </lineage>
</organism>
<keyword evidence="4" id="KW-1185">Reference proteome</keyword>
<dbReference type="PANTHER" id="PTHR46558:SF11">
    <property type="entry name" value="HTH-TYPE TRANSCRIPTIONAL REGULATOR XRE"/>
    <property type="match status" value="1"/>
</dbReference>
<dbReference type="OrthoDB" id="5190137at2"/>
<feature type="domain" description="HTH cro/C1-type" evidence="2">
    <location>
        <begin position="6"/>
        <end position="60"/>
    </location>
</feature>
<dbReference type="InterPro" id="IPR010982">
    <property type="entry name" value="Lambda_DNA-bd_dom_sf"/>
</dbReference>
<evidence type="ECO:0000313" key="4">
    <source>
        <dbReference type="Proteomes" id="UP000054099"/>
    </source>
</evidence>
<dbReference type="EMBL" id="LNQN01000009">
    <property type="protein sequence ID" value="KSU78472.1"/>
    <property type="molecule type" value="Genomic_DNA"/>
</dbReference>
<reference evidence="3 4" key="1">
    <citation type="journal article" date="2014" name="Antonie Van Leeuwenhoek">
        <title>Fictibacillus enclensis sp. nov., isolated from marine sediment.</title>
        <authorList>
            <person name="Dastager S.G."/>
            <person name="Mawlankar R."/>
            <person name="Srinivasan K."/>
            <person name="Tang S.K."/>
            <person name="Lee J.C."/>
            <person name="Ramana V.V."/>
            <person name="Shouche Y.S."/>
        </authorList>
    </citation>
    <scope>NUCLEOTIDE SEQUENCE [LARGE SCALE GENOMIC DNA]</scope>
    <source>
        <strain evidence="3 4">NIO-1003</strain>
    </source>
</reference>
<dbReference type="Gene3D" id="1.10.260.40">
    <property type="entry name" value="lambda repressor-like DNA-binding domains"/>
    <property type="match status" value="1"/>
</dbReference>
<comment type="caution">
    <text evidence="3">The sequence shown here is derived from an EMBL/GenBank/DDBJ whole genome shotgun (WGS) entry which is preliminary data.</text>
</comment>
<accession>A0A0V8IUX1</accession>